<feature type="domain" description="Toxin SymE-like" evidence="2">
    <location>
        <begin position="16"/>
        <end position="64"/>
    </location>
</feature>
<protein>
    <submittedName>
        <fullName evidence="3">SymE family type I addiction module toxin</fullName>
    </submittedName>
</protein>
<gene>
    <name evidence="4" type="ORF">SIK69_10125</name>
    <name evidence="3" type="ORF">SIL20_03960</name>
</gene>
<sequence>MADSHSTTERPFTETERKLIVGYRPRSRDRNTPSITICGKWMRTAGFNIGHHIAVKVMDGCIVLVADSPKEQALIEELRETKRALAEIQGTLSAVKMV</sequence>
<evidence type="ECO:0000313" key="4">
    <source>
        <dbReference type="EMBL" id="MDX6040542.1"/>
    </source>
</evidence>
<evidence type="ECO:0000313" key="6">
    <source>
        <dbReference type="Proteomes" id="UP001282336"/>
    </source>
</evidence>
<dbReference type="EMBL" id="JAWXRC010000018">
    <property type="protein sequence ID" value="MDX6030669.1"/>
    <property type="molecule type" value="Genomic_DNA"/>
</dbReference>
<dbReference type="Pfam" id="PF08845">
    <property type="entry name" value="SymE_toxin"/>
    <property type="match status" value="1"/>
</dbReference>
<dbReference type="RefSeq" id="WP_319627265.1">
    <property type="nucleotide sequence ID" value="NZ_JAWXRB010000002.1"/>
</dbReference>
<feature type="compositionally biased region" description="Basic and acidic residues" evidence="1">
    <location>
        <begin position="1"/>
        <end position="19"/>
    </location>
</feature>
<feature type="region of interest" description="Disordered" evidence="1">
    <location>
        <begin position="1"/>
        <end position="32"/>
    </location>
</feature>
<organism evidence="3 6">
    <name type="scientific">Scandinavium lactucae</name>
    <dbReference type="NCBI Taxonomy" id="3095028"/>
    <lineage>
        <taxon>Bacteria</taxon>
        <taxon>Pseudomonadati</taxon>
        <taxon>Pseudomonadota</taxon>
        <taxon>Gammaproteobacteria</taxon>
        <taxon>Enterobacterales</taxon>
        <taxon>Enterobacteriaceae</taxon>
        <taxon>Scandinavium</taxon>
    </lineage>
</organism>
<evidence type="ECO:0000256" key="1">
    <source>
        <dbReference type="SAM" id="MobiDB-lite"/>
    </source>
</evidence>
<dbReference type="EMBL" id="JAWXRD010000028">
    <property type="protein sequence ID" value="MDX6040542.1"/>
    <property type="molecule type" value="Genomic_DNA"/>
</dbReference>
<dbReference type="InterPro" id="IPR014944">
    <property type="entry name" value="Toxin_SymE-like"/>
</dbReference>
<accession>A0AAJ2S2A7</accession>
<dbReference type="AlphaFoldDB" id="A0AAJ2S2A7"/>
<evidence type="ECO:0000259" key="2">
    <source>
        <dbReference type="Pfam" id="PF08845"/>
    </source>
</evidence>
<name>A0AAJ2S2A7_9ENTR</name>
<dbReference type="GO" id="GO:0016070">
    <property type="term" value="P:RNA metabolic process"/>
    <property type="evidence" value="ECO:0007669"/>
    <property type="project" value="InterPro"/>
</dbReference>
<evidence type="ECO:0000313" key="5">
    <source>
        <dbReference type="Proteomes" id="UP001275664"/>
    </source>
</evidence>
<dbReference type="GO" id="GO:0016788">
    <property type="term" value="F:hydrolase activity, acting on ester bonds"/>
    <property type="evidence" value="ECO:0007669"/>
    <property type="project" value="InterPro"/>
</dbReference>
<keyword evidence="5" id="KW-1185">Reference proteome</keyword>
<dbReference type="Proteomes" id="UP001275664">
    <property type="component" value="Unassembled WGS sequence"/>
</dbReference>
<dbReference type="GO" id="GO:0003723">
    <property type="term" value="F:RNA binding"/>
    <property type="evidence" value="ECO:0007669"/>
    <property type="project" value="InterPro"/>
</dbReference>
<proteinExistence type="predicted"/>
<reference evidence="3 5" key="1">
    <citation type="submission" date="2023-11" db="EMBL/GenBank/DDBJ databases">
        <title>Scandinavium wanjuensis sp. nov., isolated from lettuce South Korea.</title>
        <authorList>
            <person name="Park J."/>
            <person name="Park S."/>
            <person name="Oh K.K."/>
            <person name="Cho G.S."/>
            <person name="Franz C.M.A.P."/>
        </authorList>
    </citation>
    <scope>NUCLEOTIDE SEQUENCE</scope>
    <source>
        <strain evidence="3">V105_12</strain>
        <strain evidence="4 5">V105_6</strain>
    </source>
</reference>
<dbReference type="GO" id="GO:0005737">
    <property type="term" value="C:cytoplasm"/>
    <property type="evidence" value="ECO:0007669"/>
    <property type="project" value="InterPro"/>
</dbReference>
<evidence type="ECO:0000313" key="3">
    <source>
        <dbReference type="EMBL" id="MDX6030669.1"/>
    </source>
</evidence>
<comment type="caution">
    <text evidence="3">The sequence shown here is derived from an EMBL/GenBank/DDBJ whole genome shotgun (WGS) entry which is preliminary data.</text>
</comment>
<dbReference type="Proteomes" id="UP001282336">
    <property type="component" value="Unassembled WGS sequence"/>
</dbReference>